<comment type="caution">
    <text evidence="1">The sequence shown here is derived from an EMBL/GenBank/DDBJ whole genome shotgun (WGS) entry which is preliminary data.</text>
</comment>
<dbReference type="AlphaFoldDB" id="A0A5J4YK67"/>
<name>A0A5J4YK67_PORPP</name>
<reference evidence="3" key="1">
    <citation type="journal article" date="2019" name="Nat. Commun.">
        <title>Expansion of phycobilisome linker gene families in mesophilic red algae.</title>
        <authorList>
            <person name="Lee J."/>
            <person name="Kim D."/>
            <person name="Bhattacharya D."/>
            <person name="Yoon H.S."/>
        </authorList>
    </citation>
    <scope>NUCLEOTIDE SEQUENCE [LARGE SCALE GENOMIC DNA]</scope>
    <source>
        <strain evidence="3">CCMP 1328</strain>
    </source>
</reference>
<accession>A0A5J4YK67</accession>
<evidence type="ECO:0000313" key="3">
    <source>
        <dbReference type="Proteomes" id="UP000324585"/>
    </source>
</evidence>
<proteinExistence type="predicted"/>
<organism evidence="1 3">
    <name type="scientific">Porphyridium purpureum</name>
    <name type="common">Red alga</name>
    <name type="synonym">Porphyridium cruentum</name>
    <dbReference type="NCBI Taxonomy" id="35688"/>
    <lineage>
        <taxon>Eukaryota</taxon>
        <taxon>Rhodophyta</taxon>
        <taxon>Bangiophyceae</taxon>
        <taxon>Porphyridiales</taxon>
        <taxon>Porphyridiaceae</taxon>
        <taxon>Porphyridium</taxon>
    </lineage>
</organism>
<keyword evidence="3" id="KW-1185">Reference proteome</keyword>
<evidence type="ECO:0000313" key="1">
    <source>
        <dbReference type="EMBL" id="KAA8491402.1"/>
    </source>
</evidence>
<dbReference type="Proteomes" id="UP000324585">
    <property type="component" value="Unassembled WGS sequence"/>
</dbReference>
<reference evidence="1" key="2">
    <citation type="submission" date="2019-09" db="EMBL/GenBank/DDBJ databases">
        <title>Expansion of phycobilisome linker gene families in mesophilic red algae.</title>
        <authorList>
            <person name="Lee J."/>
        </authorList>
    </citation>
    <scope>NUCLEOTIDE SEQUENCE [LARGE SCALE GENOMIC DNA]</scope>
    <source>
        <strain evidence="1">CCMP 1328</strain>
        <tissue evidence="1">Unicellular</tissue>
    </source>
</reference>
<protein>
    <submittedName>
        <fullName evidence="1">Uncharacterized protein</fullName>
    </submittedName>
</protein>
<dbReference type="EMBL" id="VRMN01000014">
    <property type="protein sequence ID" value="KAA8491402.1"/>
    <property type="molecule type" value="Genomic_DNA"/>
</dbReference>
<sequence length="144" mass="16392">MRWFCGSIARSLNHADDFSSDEPKHVFVSPLWPYLGAFLSLALYLMEYTASGESHLLDGGTLNWQMPSKMRSGICHPDIESLLESFGWTQKAMGLFHFEKGRQAIASRGEQAPKTYFRLFCEEEGLSEEQRSAAYITSQWEISL</sequence>
<gene>
    <name evidence="1" type="ORF">FVE85_7823</name>
    <name evidence="2" type="ORF">FVE85_9633</name>
</gene>
<evidence type="ECO:0000313" key="2">
    <source>
        <dbReference type="EMBL" id="KAA8491586.1"/>
    </source>
</evidence>
<dbReference type="EMBL" id="VRMN01000012">
    <property type="protein sequence ID" value="KAA8491586.1"/>
    <property type="molecule type" value="Genomic_DNA"/>
</dbReference>